<gene>
    <name evidence="2" type="ORF">XAT740_LOCUS11394</name>
</gene>
<evidence type="ECO:0000259" key="1">
    <source>
        <dbReference type="PROSITE" id="PS50181"/>
    </source>
</evidence>
<dbReference type="InterPro" id="IPR001810">
    <property type="entry name" value="F-box_dom"/>
</dbReference>
<evidence type="ECO:0000313" key="3">
    <source>
        <dbReference type="Proteomes" id="UP000663828"/>
    </source>
</evidence>
<keyword evidence="3" id="KW-1185">Reference proteome</keyword>
<reference evidence="2" key="1">
    <citation type="submission" date="2021-02" db="EMBL/GenBank/DDBJ databases">
        <authorList>
            <person name="Nowell W R."/>
        </authorList>
    </citation>
    <scope>NUCLEOTIDE SEQUENCE</scope>
</reference>
<organism evidence="2 3">
    <name type="scientific">Adineta ricciae</name>
    <name type="common">Rotifer</name>
    <dbReference type="NCBI Taxonomy" id="249248"/>
    <lineage>
        <taxon>Eukaryota</taxon>
        <taxon>Metazoa</taxon>
        <taxon>Spiralia</taxon>
        <taxon>Gnathifera</taxon>
        <taxon>Rotifera</taxon>
        <taxon>Eurotatoria</taxon>
        <taxon>Bdelloidea</taxon>
        <taxon>Adinetida</taxon>
        <taxon>Adinetidae</taxon>
        <taxon>Adineta</taxon>
    </lineage>
</organism>
<name>A0A814EBC8_ADIRI</name>
<dbReference type="Proteomes" id="UP000663828">
    <property type="component" value="Unassembled WGS sequence"/>
</dbReference>
<proteinExistence type="predicted"/>
<dbReference type="PROSITE" id="PS50181">
    <property type="entry name" value="FBOX"/>
    <property type="match status" value="1"/>
</dbReference>
<evidence type="ECO:0000313" key="2">
    <source>
        <dbReference type="EMBL" id="CAF0965687.1"/>
    </source>
</evidence>
<dbReference type="Gene3D" id="3.80.10.10">
    <property type="entry name" value="Ribonuclease Inhibitor"/>
    <property type="match status" value="1"/>
</dbReference>
<protein>
    <recommendedName>
        <fullName evidence="1">F-box domain-containing protein</fullName>
    </recommendedName>
</protein>
<dbReference type="SUPFAM" id="SSF52047">
    <property type="entry name" value="RNI-like"/>
    <property type="match status" value="1"/>
</dbReference>
<feature type="domain" description="F-box" evidence="1">
    <location>
        <begin position="6"/>
        <end position="54"/>
    </location>
</feature>
<sequence>MSGLAVNTLERLPSEIFVEIFRFIDSYHIHKAFYDLNRRFSSLVRTYGMRYLDLTELDMRQCRTMLSDTDCSEVKTLKLSNKYTTDQIDQILCKDSYPLIKFQSLYSLSLDSIGLFTLHSIIDDMIYLNHLQVLIIQFRSDLCEEKLIDTYRWLLNRYSLQMKSLKVLYLYISENSTPILENQYISRVKSSSIDPNTSLKYLVLNHIPIQDIQSILIRFPNLRQLGALVRLDPNIDDYPSALSLKCCYLYIFASEFFSVVNLFRKCPNLEQLTIDFDLIDVDALDGEEWRNLLESYLPKLKQFKLCMTLFSETLNEIEDLIQVTFSQNKFWIEKKALINVQKPDTTAGVDTAIGVTIEFLI</sequence>
<accession>A0A814EBC8</accession>
<comment type="caution">
    <text evidence="2">The sequence shown here is derived from an EMBL/GenBank/DDBJ whole genome shotgun (WGS) entry which is preliminary data.</text>
</comment>
<dbReference type="AlphaFoldDB" id="A0A814EBC8"/>
<dbReference type="InterPro" id="IPR032675">
    <property type="entry name" value="LRR_dom_sf"/>
</dbReference>
<dbReference type="EMBL" id="CAJNOR010000626">
    <property type="protein sequence ID" value="CAF0965687.1"/>
    <property type="molecule type" value="Genomic_DNA"/>
</dbReference>